<dbReference type="GO" id="GO:0010041">
    <property type="term" value="P:response to iron(III) ion"/>
    <property type="evidence" value="ECO:0007669"/>
    <property type="project" value="TreeGrafter"/>
</dbReference>
<dbReference type="EMBL" id="APQG01000036">
    <property type="protein sequence ID" value="ENV94712.1"/>
    <property type="molecule type" value="Genomic_DNA"/>
</dbReference>
<dbReference type="RefSeq" id="WP_005032793.1">
    <property type="nucleotide sequence ID" value="NZ_KB849756.1"/>
</dbReference>
<evidence type="ECO:0000256" key="1">
    <source>
        <dbReference type="ARBA" id="ARBA00004651"/>
    </source>
</evidence>
<feature type="transmembrane region" description="Helical" evidence="8">
    <location>
        <begin position="127"/>
        <end position="147"/>
    </location>
</feature>
<dbReference type="InterPro" id="IPR038731">
    <property type="entry name" value="RgtA/B/C-like"/>
</dbReference>
<dbReference type="PATRIC" id="fig|1217650.3.peg.2846"/>
<evidence type="ECO:0000256" key="2">
    <source>
        <dbReference type="ARBA" id="ARBA00022475"/>
    </source>
</evidence>
<dbReference type="GO" id="GO:0009103">
    <property type="term" value="P:lipopolysaccharide biosynthetic process"/>
    <property type="evidence" value="ECO:0007669"/>
    <property type="project" value="UniProtKB-ARBA"/>
</dbReference>
<keyword evidence="6 8" id="KW-1133">Transmembrane helix</keyword>
<keyword evidence="4" id="KW-0808">Transferase</keyword>
<feature type="transmembrane region" description="Helical" evidence="8">
    <location>
        <begin position="317"/>
        <end position="335"/>
    </location>
</feature>
<evidence type="ECO:0000256" key="5">
    <source>
        <dbReference type="ARBA" id="ARBA00022692"/>
    </source>
</evidence>
<comment type="subcellular location">
    <subcellularLocation>
        <location evidence="1">Cell membrane</location>
        <topology evidence="1">Multi-pass membrane protein</topology>
    </subcellularLocation>
</comment>
<keyword evidence="5 8" id="KW-0812">Transmembrane</keyword>
<feature type="transmembrane region" description="Helical" evidence="8">
    <location>
        <begin position="365"/>
        <end position="390"/>
    </location>
</feature>
<feature type="transmembrane region" description="Helical" evidence="8">
    <location>
        <begin position="224"/>
        <end position="243"/>
    </location>
</feature>
<dbReference type="PANTHER" id="PTHR33908">
    <property type="entry name" value="MANNOSYLTRANSFERASE YKCB-RELATED"/>
    <property type="match status" value="1"/>
</dbReference>
<keyword evidence="11" id="KW-1185">Reference proteome</keyword>
<evidence type="ECO:0000313" key="11">
    <source>
        <dbReference type="Proteomes" id="UP000013251"/>
    </source>
</evidence>
<evidence type="ECO:0000256" key="4">
    <source>
        <dbReference type="ARBA" id="ARBA00022679"/>
    </source>
</evidence>
<feature type="domain" description="Glycosyltransferase RgtA/B/C/D-like" evidence="9">
    <location>
        <begin position="76"/>
        <end position="242"/>
    </location>
</feature>
<evidence type="ECO:0000313" key="10">
    <source>
        <dbReference type="EMBL" id="ENV94712.1"/>
    </source>
</evidence>
<feature type="transmembrane region" description="Helical" evidence="8">
    <location>
        <begin position="410"/>
        <end position="428"/>
    </location>
</feature>
<dbReference type="OrthoDB" id="9775035at2"/>
<feature type="transmembrane region" description="Helical" evidence="8">
    <location>
        <begin position="185"/>
        <end position="212"/>
    </location>
</feature>
<evidence type="ECO:0000259" key="9">
    <source>
        <dbReference type="Pfam" id="PF13231"/>
    </source>
</evidence>
<evidence type="ECO:0000256" key="6">
    <source>
        <dbReference type="ARBA" id="ARBA00022989"/>
    </source>
</evidence>
<proteinExistence type="predicted"/>
<dbReference type="InterPro" id="IPR050297">
    <property type="entry name" value="LipidA_mod_glycosyltrf_83"/>
</dbReference>
<dbReference type="PANTHER" id="PTHR33908:SF3">
    <property type="entry name" value="UNDECAPRENYL PHOSPHATE-ALPHA-4-AMINO-4-DEOXY-L-ARABINOSE ARABINOSYL TRANSFERASE"/>
    <property type="match status" value="1"/>
</dbReference>
<dbReference type="GO" id="GO:0005886">
    <property type="term" value="C:plasma membrane"/>
    <property type="evidence" value="ECO:0007669"/>
    <property type="project" value="UniProtKB-SubCell"/>
</dbReference>
<dbReference type="AlphaFoldDB" id="N9D934"/>
<evidence type="ECO:0000256" key="3">
    <source>
        <dbReference type="ARBA" id="ARBA00022676"/>
    </source>
</evidence>
<organism evidence="10 11">
    <name type="scientific">Acinetobacter bereziniae LMG 1003 = CIP 70.12</name>
    <dbReference type="NCBI Taxonomy" id="981324"/>
    <lineage>
        <taxon>Bacteria</taxon>
        <taxon>Pseudomonadati</taxon>
        <taxon>Pseudomonadota</taxon>
        <taxon>Gammaproteobacteria</taxon>
        <taxon>Moraxellales</taxon>
        <taxon>Moraxellaceae</taxon>
        <taxon>Acinetobacter</taxon>
    </lineage>
</organism>
<comment type="caution">
    <text evidence="10">The sequence shown here is derived from an EMBL/GenBank/DDBJ whole genome shotgun (WGS) entry which is preliminary data.</text>
</comment>
<dbReference type="GO" id="GO:0016763">
    <property type="term" value="F:pentosyltransferase activity"/>
    <property type="evidence" value="ECO:0007669"/>
    <property type="project" value="TreeGrafter"/>
</dbReference>
<feature type="transmembrane region" description="Helical" evidence="8">
    <location>
        <begin position="277"/>
        <end position="296"/>
    </location>
</feature>
<evidence type="ECO:0000256" key="8">
    <source>
        <dbReference type="SAM" id="Phobius"/>
    </source>
</evidence>
<reference evidence="10 11" key="1">
    <citation type="submission" date="2013-02" db="EMBL/GenBank/DDBJ databases">
        <title>The Genome Sequence of Acinetobacter bereziniae CIP 70.12.</title>
        <authorList>
            <consortium name="The Broad Institute Genome Sequencing Platform"/>
            <consortium name="The Broad Institute Genome Sequencing Center for Infectious Disease"/>
            <person name="Cerqueira G."/>
            <person name="Feldgarden M."/>
            <person name="Courvalin P."/>
            <person name="Perichon B."/>
            <person name="Grillot-Courvalin C."/>
            <person name="Clermont D."/>
            <person name="Rocha E."/>
            <person name="Yoon E.-J."/>
            <person name="Nemec A."/>
            <person name="Walker B."/>
            <person name="Young S.K."/>
            <person name="Zeng Q."/>
            <person name="Gargeya S."/>
            <person name="Fitzgerald M."/>
            <person name="Haas B."/>
            <person name="Abouelleil A."/>
            <person name="Alvarado L."/>
            <person name="Arachchi H.M."/>
            <person name="Berlin A.M."/>
            <person name="Chapman S.B."/>
            <person name="Dewar J."/>
            <person name="Goldberg J."/>
            <person name="Griggs A."/>
            <person name="Gujja S."/>
            <person name="Hansen M."/>
            <person name="Howarth C."/>
            <person name="Imamovic A."/>
            <person name="Larimer J."/>
            <person name="McCowan C."/>
            <person name="Murphy C."/>
            <person name="Neiman D."/>
            <person name="Pearson M."/>
            <person name="Priest M."/>
            <person name="Roberts A."/>
            <person name="Saif S."/>
            <person name="Shea T."/>
            <person name="Sisk P."/>
            <person name="Sykes S."/>
            <person name="Wortman J."/>
            <person name="Nusbaum C."/>
            <person name="Birren B."/>
        </authorList>
    </citation>
    <scope>NUCLEOTIDE SEQUENCE [LARGE SCALE GENOMIC DNA]</scope>
    <source>
        <strain evidence="10 11">CIP 70.12</strain>
    </source>
</reference>
<feature type="transmembrane region" description="Helical" evidence="8">
    <location>
        <begin position="25"/>
        <end position="44"/>
    </location>
</feature>
<evidence type="ECO:0000256" key="7">
    <source>
        <dbReference type="ARBA" id="ARBA00023136"/>
    </source>
</evidence>
<dbReference type="Proteomes" id="UP000013251">
    <property type="component" value="Unassembled WGS sequence"/>
</dbReference>
<dbReference type="Pfam" id="PF13231">
    <property type="entry name" value="PMT_2"/>
    <property type="match status" value="1"/>
</dbReference>
<name>N9D934_ACIBZ</name>
<feature type="transmembrane region" description="Helical" evidence="8">
    <location>
        <begin position="440"/>
        <end position="458"/>
    </location>
</feature>
<dbReference type="HOGENOM" id="CLU_019200_0_1_6"/>
<gene>
    <name evidence="10" type="ORF">F938_02899</name>
</gene>
<accession>N9D934</accession>
<feature type="transmembrane region" description="Helical" evidence="8">
    <location>
        <begin position="341"/>
        <end position="358"/>
    </location>
</feature>
<protein>
    <recommendedName>
        <fullName evidence="9">Glycosyltransferase RgtA/B/C/D-like domain-containing protein</fullName>
    </recommendedName>
</protein>
<sequence>MTVHLSSSLFAPKFQPIEKILQSRGLILLLAVNFLVGLGSTPLFDLDEGAFSSATMEMLIRGDYITTYMGGELRFDKPILIYWLQAISVFLFGLNEFSLRLPSALCATLWCWAIYEFCRQLLDTSKAATACILLASSLIISIIARAATADALLNLWICLALFDAYRHFNQQHTHSQASSKYALRAYIWVGLGVLTKGPIAILIPIASITIYALLSKKFKAWQGLLINPLGWLICLTVFLPWYIAEYIAQGQAFIDGFFLKHNLSRFSNTMENHGGNLLYYLPVSLLVFMPVTGFFLQLLSHLRLFFSSSALKRLDSLDIFCWSWFLFVLIFFSFSKTQLPHYLLYGVTPIFILMAKYRDQLRSRYLVALPIVLLMLPLIFLPEIGQYIIAHEKKIEVVAMVRDGLPFLDLQYRLSIFFALLLILIILFRSQYVLWLRQVLASIIFSLTIIHVVIPAYGSIQQQPVKQAGIFAQKITQPIVMWRHDMPSFSIYLQKVVPIREPRPGEVVFTGLENLQAFPNAEVLFNKGGVILVKLPKMKGSS</sequence>
<keyword evidence="2" id="KW-1003">Cell membrane</keyword>
<keyword evidence="3" id="KW-0328">Glycosyltransferase</keyword>
<keyword evidence="7 8" id="KW-0472">Membrane</keyword>